<accession>A0ABN3PRN2</accession>
<organism evidence="4 5">
    <name type="scientific">Actinomadura fulvescens</name>
    <dbReference type="NCBI Taxonomy" id="46160"/>
    <lineage>
        <taxon>Bacteria</taxon>
        <taxon>Bacillati</taxon>
        <taxon>Actinomycetota</taxon>
        <taxon>Actinomycetes</taxon>
        <taxon>Streptosporangiales</taxon>
        <taxon>Thermomonosporaceae</taxon>
        <taxon>Actinomadura</taxon>
    </lineage>
</organism>
<feature type="domain" description="Flavodoxin-like fold" evidence="3">
    <location>
        <begin position="1"/>
        <end position="214"/>
    </location>
</feature>
<evidence type="ECO:0000256" key="1">
    <source>
        <dbReference type="ARBA" id="ARBA00006252"/>
    </source>
</evidence>
<evidence type="ECO:0000313" key="5">
    <source>
        <dbReference type="Proteomes" id="UP001501509"/>
    </source>
</evidence>
<comment type="similarity">
    <text evidence="1">Belongs to the NAD(P)H dehydrogenase (quinone) family.</text>
</comment>
<keyword evidence="2" id="KW-0560">Oxidoreductase</keyword>
<dbReference type="EMBL" id="BAAATD010000004">
    <property type="protein sequence ID" value="GAA2597126.1"/>
    <property type="molecule type" value="Genomic_DNA"/>
</dbReference>
<evidence type="ECO:0000259" key="3">
    <source>
        <dbReference type="Pfam" id="PF02525"/>
    </source>
</evidence>
<dbReference type="SUPFAM" id="SSF52218">
    <property type="entry name" value="Flavoproteins"/>
    <property type="match status" value="1"/>
</dbReference>
<dbReference type="PANTHER" id="PTHR10204:SF34">
    <property type="entry name" value="NAD(P)H DEHYDROGENASE [QUINONE] 1 ISOFORM 1"/>
    <property type="match status" value="1"/>
</dbReference>
<evidence type="ECO:0000256" key="2">
    <source>
        <dbReference type="ARBA" id="ARBA00023002"/>
    </source>
</evidence>
<comment type="caution">
    <text evidence="4">The sequence shown here is derived from an EMBL/GenBank/DDBJ whole genome shotgun (WGS) entry which is preliminary data.</text>
</comment>
<keyword evidence="5" id="KW-1185">Reference proteome</keyword>
<proteinExistence type="inferred from homology"/>
<dbReference type="InterPro" id="IPR003680">
    <property type="entry name" value="Flavodoxin_fold"/>
</dbReference>
<name>A0ABN3PRN2_9ACTN</name>
<dbReference type="Pfam" id="PF02525">
    <property type="entry name" value="Flavodoxin_2"/>
    <property type="match status" value="1"/>
</dbReference>
<dbReference type="InterPro" id="IPR051545">
    <property type="entry name" value="NAD(P)H_dehydrogenase_qn"/>
</dbReference>
<dbReference type="PANTHER" id="PTHR10204">
    <property type="entry name" value="NAD P H OXIDOREDUCTASE-RELATED"/>
    <property type="match status" value="1"/>
</dbReference>
<protein>
    <submittedName>
        <fullName evidence="4">NAD(P)H-dependent oxidoreductase</fullName>
    </submittedName>
</protein>
<gene>
    <name evidence="4" type="ORF">GCM10010411_33300</name>
</gene>
<dbReference type="InterPro" id="IPR029039">
    <property type="entry name" value="Flavoprotein-like_sf"/>
</dbReference>
<dbReference type="RefSeq" id="WP_344541835.1">
    <property type="nucleotide sequence ID" value="NZ_BAAATD010000004.1"/>
</dbReference>
<dbReference type="Proteomes" id="UP001501509">
    <property type="component" value="Unassembled WGS sequence"/>
</dbReference>
<reference evidence="4 5" key="1">
    <citation type="journal article" date="2019" name="Int. J. Syst. Evol. Microbiol.">
        <title>The Global Catalogue of Microorganisms (GCM) 10K type strain sequencing project: providing services to taxonomists for standard genome sequencing and annotation.</title>
        <authorList>
            <consortium name="The Broad Institute Genomics Platform"/>
            <consortium name="The Broad Institute Genome Sequencing Center for Infectious Disease"/>
            <person name="Wu L."/>
            <person name="Ma J."/>
        </authorList>
    </citation>
    <scope>NUCLEOTIDE SEQUENCE [LARGE SCALE GENOMIC DNA]</scope>
    <source>
        <strain evidence="4 5">JCM 6833</strain>
    </source>
</reference>
<sequence length="258" mass="29119">MNVLWVFAHPEKESLGGSLFDDGVRFLGETGHDCQVSDLYAMKWKATVDREDFTEEPDGRLMVAHASGRAYESGTLSADIRAEQEKLEWADTVVFQFPLWWYGMPAILKGWFDRVFVKGFGYLVPDPEVEGRFLRYGEGKLQGKRALVLITSGSSEESLGPRGINGELDQILFALLHGTLFYAGMEVLPPLVVYRADWCTPQQYDETMARLRDQLTRIDEMDPLPYRLESGGDYDHLDGALRPEVASGRSGLTVHYLD</sequence>
<evidence type="ECO:0000313" key="4">
    <source>
        <dbReference type="EMBL" id="GAA2597126.1"/>
    </source>
</evidence>
<dbReference type="Gene3D" id="3.40.50.360">
    <property type="match status" value="1"/>
</dbReference>